<evidence type="ECO:0000256" key="4">
    <source>
        <dbReference type="ARBA" id="ARBA00023163"/>
    </source>
</evidence>
<dbReference type="SUPFAM" id="SSF52172">
    <property type="entry name" value="CheY-like"/>
    <property type="match status" value="1"/>
</dbReference>
<keyword evidence="1 5" id="KW-0597">Phosphoprotein</keyword>
<keyword evidence="2" id="KW-0805">Transcription regulation</keyword>
<evidence type="ECO:0000256" key="5">
    <source>
        <dbReference type="PROSITE-ProRule" id="PRU00169"/>
    </source>
</evidence>
<evidence type="ECO:0000259" key="7">
    <source>
        <dbReference type="PROSITE" id="PS50110"/>
    </source>
</evidence>
<dbReference type="SUPFAM" id="SSF46894">
    <property type="entry name" value="C-terminal effector domain of the bipartite response regulators"/>
    <property type="match status" value="1"/>
</dbReference>
<evidence type="ECO:0000313" key="8">
    <source>
        <dbReference type="EMBL" id="THB60736.1"/>
    </source>
</evidence>
<protein>
    <submittedName>
        <fullName evidence="8">Response regulator transcription factor</fullName>
    </submittedName>
</protein>
<feature type="domain" description="HTH luxR-type" evidence="6">
    <location>
        <begin position="143"/>
        <end position="208"/>
    </location>
</feature>
<dbReference type="OrthoDB" id="9780153at2"/>
<dbReference type="PROSITE" id="PS50043">
    <property type="entry name" value="HTH_LUXR_2"/>
    <property type="match status" value="1"/>
</dbReference>
<dbReference type="EMBL" id="SDGV01000018">
    <property type="protein sequence ID" value="THB60736.1"/>
    <property type="molecule type" value="Genomic_DNA"/>
</dbReference>
<evidence type="ECO:0000256" key="2">
    <source>
        <dbReference type="ARBA" id="ARBA00023015"/>
    </source>
</evidence>
<dbReference type="InterPro" id="IPR011006">
    <property type="entry name" value="CheY-like_superfamily"/>
</dbReference>
<dbReference type="InterPro" id="IPR000792">
    <property type="entry name" value="Tscrpt_reg_LuxR_C"/>
</dbReference>
<evidence type="ECO:0000256" key="3">
    <source>
        <dbReference type="ARBA" id="ARBA00023125"/>
    </source>
</evidence>
<organism evidence="8 9">
    <name type="scientific">Vagococcus silagei</name>
    <dbReference type="NCBI Taxonomy" id="2508885"/>
    <lineage>
        <taxon>Bacteria</taxon>
        <taxon>Bacillati</taxon>
        <taxon>Bacillota</taxon>
        <taxon>Bacilli</taxon>
        <taxon>Lactobacillales</taxon>
        <taxon>Enterococcaceae</taxon>
        <taxon>Vagococcus</taxon>
    </lineage>
</organism>
<feature type="modified residue" description="4-aspartylphosphate" evidence="5">
    <location>
        <position position="53"/>
    </location>
</feature>
<accession>A0A4S3B5K2</accession>
<dbReference type="Pfam" id="PF00196">
    <property type="entry name" value="GerE"/>
    <property type="match status" value="1"/>
</dbReference>
<dbReference type="GO" id="GO:0003677">
    <property type="term" value="F:DNA binding"/>
    <property type="evidence" value="ECO:0007669"/>
    <property type="project" value="UniProtKB-KW"/>
</dbReference>
<dbReference type="PRINTS" id="PR00038">
    <property type="entry name" value="HTHLUXR"/>
</dbReference>
<keyword evidence="4" id="KW-0804">Transcription</keyword>
<sequence>MNIMVVDDDPLVTGALKTILEVEPDFTVIATGSSAQDAIAGFRIHQPDILLMDIRMGEETGIAAAKKIISEFPTAQILLLTTFLDPEYIHDALKIGVKGYLIKQDFPSIIPAIRAVSSGQTVFGTQIVDTLNTIIQPEKKAAVALKPNDLTDREWDILLKVAEGQNNKEIAASLFLSEGTVRNYISLLLDKLSLRDRTQLAIYYYQIKNN</sequence>
<dbReference type="PANTHER" id="PTHR43214">
    <property type="entry name" value="TWO-COMPONENT RESPONSE REGULATOR"/>
    <property type="match status" value="1"/>
</dbReference>
<dbReference type="CDD" id="cd17535">
    <property type="entry name" value="REC_NarL-like"/>
    <property type="match status" value="1"/>
</dbReference>
<gene>
    <name evidence="8" type="ORF">ESZ54_09105</name>
</gene>
<dbReference type="InterPro" id="IPR016032">
    <property type="entry name" value="Sig_transdc_resp-reg_C-effctor"/>
</dbReference>
<dbReference type="InterPro" id="IPR058245">
    <property type="entry name" value="NreC/VraR/RcsB-like_REC"/>
</dbReference>
<dbReference type="PROSITE" id="PS50110">
    <property type="entry name" value="RESPONSE_REGULATORY"/>
    <property type="match status" value="1"/>
</dbReference>
<dbReference type="CDD" id="cd06170">
    <property type="entry name" value="LuxR_C_like"/>
    <property type="match status" value="1"/>
</dbReference>
<keyword evidence="3" id="KW-0238">DNA-binding</keyword>
<dbReference type="PANTHER" id="PTHR43214:SF40">
    <property type="entry name" value="TRANSCRIPTIONAL REGULATORY PROTEIN LNRK"/>
    <property type="match status" value="1"/>
</dbReference>
<dbReference type="Gene3D" id="3.40.50.2300">
    <property type="match status" value="1"/>
</dbReference>
<name>A0A4S3B5K2_9ENTE</name>
<evidence type="ECO:0000313" key="9">
    <source>
        <dbReference type="Proteomes" id="UP000310506"/>
    </source>
</evidence>
<dbReference type="SMART" id="SM00421">
    <property type="entry name" value="HTH_LUXR"/>
    <property type="match status" value="1"/>
</dbReference>
<dbReference type="GO" id="GO:0006355">
    <property type="term" value="P:regulation of DNA-templated transcription"/>
    <property type="evidence" value="ECO:0007669"/>
    <property type="project" value="InterPro"/>
</dbReference>
<reference evidence="8 9" key="1">
    <citation type="submission" date="2019-01" db="EMBL/GenBank/DDBJ databases">
        <title>Vagococcus silagei sp. nov. isolated from brewer's grain.</title>
        <authorList>
            <person name="Guu J.-R."/>
        </authorList>
    </citation>
    <scope>NUCLEOTIDE SEQUENCE [LARGE SCALE GENOMIC DNA]</scope>
    <source>
        <strain evidence="8 9">2B-2</strain>
    </source>
</reference>
<evidence type="ECO:0000256" key="1">
    <source>
        <dbReference type="ARBA" id="ARBA00022553"/>
    </source>
</evidence>
<proteinExistence type="predicted"/>
<keyword evidence="9" id="KW-1185">Reference proteome</keyword>
<comment type="caution">
    <text evidence="8">The sequence shown here is derived from an EMBL/GenBank/DDBJ whole genome shotgun (WGS) entry which is preliminary data.</text>
</comment>
<dbReference type="Proteomes" id="UP000310506">
    <property type="component" value="Unassembled WGS sequence"/>
</dbReference>
<feature type="domain" description="Response regulatory" evidence="7">
    <location>
        <begin position="2"/>
        <end position="118"/>
    </location>
</feature>
<dbReference type="InterPro" id="IPR001789">
    <property type="entry name" value="Sig_transdc_resp-reg_receiver"/>
</dbReference>
<evidence type="ECO:0000259" key="6">
    <source>
        <dbReference type="PROSITE" id="PS50043"/>
    </source>
</evidence>
<dbReference type="AlphaFoldDB" id="A0A4S3B5K2"/>
<dbReference type="Pfam" id="PF00072">
    <property type="entry name" value="Response_reg"/>
    <property type="match status" value="1"/>
</dbReference>
<dbReference type="SMART" id="SM00448">
    <property type="entry name" value="REC"/>
    <property type="match status" value="1"/>
</dbReference>
<dbReference type="GO" id="GO:0000160">
    <property type="term" value="P:phosphorelay signal transduction system"/>
    <property type="evidence" value="ECO:0007669"/>
    <property type="project" value="InterPro"/>
</dbReference>
<dbReference type="InterPro" id="IPR039420">
    <property type="entry name" value="WalR-like"/>
</dbReference>